<dbReference type="EMBL" id="LWCA01002449">
    <property type="protein sequence ID" value="OAF63858.1"/>
    <property type="molecule type" value="Genomic_DNA"/>
</dbReference>
<dbReference type="AlphaFoldDB" id="A0A177APC6"/>
<dbReference type="Gene3D" id="3.30.40.10">
    <property type="entry name" value="Zinc/RING finger domain, C3HC4 (zinc finger)"/>
    <property type="match status" value="1"/>
</dbReference>
<dbReference type="InterPro" id="IPR050951">
    <property type="entry name" value="Retrovirus_Pol_polyprotein"/>
</dbReference>
<evidence type="ECO:0000313" key="5">
    <source>
        <dbReference type="EMBL" id="OAF63858.1"/>
    </source>
</evidence>
<evidence type="ECO:0000256" key="3">
    <source>
        <dbReference type="ARBA" id="ARBA00022833"/>
    </source>
</evidence>
<dbReference type="GO" id="GO:0008270">
    <property type="term" value="F:zinc ion binding"/>
    <property type="evidence" value="ECO:0007669"/>
    <property type="project" value="UniProtKB-KW"/>
</dbReference>
<dbReference type="SUPFAM" id="SSF53098">
    <property type="entry name" value="Ribonuclease H-like"/>
    <property type="match status" value="1"/>
</dbReference>
<reference evidence="5 6" key="1">
    <citation type="submission" date="2016-04" db="EMBL/GenBank/DDBJ databases">
        <title>The genome of Intoshia linei affirms orthonectids as highly simplified spiralians.</title>
        <authorList>
            <person name="Mikhailov K.V."/>
            <person name="Slusarev G.S."/>
            <person name="Nikitin M.A."/>
            <person name="Logacheva M.D."/>
            <person name="Penin A."/>
            <person name="Aleoshin V."/>
            <person name="Panchin Y.V."/>
        </authorList>
    </citation>
    <scope>NUCLEOTIDE SEQUENCE [LARGE SCALE GENOMIC DNA]</scope>
    <source>
        <strain evidence="5">Intl2013</strain>
        <tissue evidence="5">Whole animal</tissue>
    </source>
</reference>
<dbReference type="Gene3D" id="3.30.420.10">
    <property type="entry name" value="Ribonuclease H-like superfamily/Ribonuclease H"/>
    <property type="match status" value="1"/>
</dbReference>
<dbReference type="InterPro" id="IPR001584">
    <property type="entry name" value="Integrase_cat-core"/>
</dbReference>
<dbReference type="GO" id="GO:0015074">
    <property type="term" value="P:DNA integration"/>
    <property type="evidence" value="ECO:0007669"/>
    <property type="project" value="InterPro"/>
</dbReference>
<dbReference type="InterPro" id="IPR019787">
    <property type="entry name" value="Znf_PHD-finger"/>
</dbReference>
<evidence type="ECO:0000256" key="2">
    <source>
        <dbReference type="ARBA" id="ARBA00022771"/>
    </source>
</evidence>
<dbReference type="SUPFAM" id="SSF57903">
    <property type="entry name" value="FYVE/PHD zinc finger"/>
    <property type="match status" value="1"/>
</dbReference>
<keyword evidence="2" id="KW-0863">Zinc-finger</keyword>
<dbReference type="PROSITE" id="PS50994">
    <property type="entry name" value="INTEGRASE"/>
    <property type="match status" value="1"/>
</dbReference>
<dbReference type="Proteomes" id="UP000078046">
    <property type="component" value="Unassembled WGS sequence"/>
</dbReference>
<name>A0A177APC6_9BILA</name>
<evidence type="ECO:0000313" key="6">
    <source>
        <dbReference type="Proteomes" id="UP000078046"/>
    </source>
</evidence>
<protein>
    <recommendedName>
        <fullName evidence="4">Integrase catalytic domain-containing protein</fullName>
    </recommendedName>
</protein>
<feature type="domain" description="Integrase catalytic" evidence="4">
    <location>
        <begin position="35"/>
        <end position="155"/>
    </location>
</feature>
<proteinExistence type="predicted"/>
<evidence type="ECO:0000259" key="4">
    <source>
        <dbReference type="PROSITE" id="PS50994"/>
    </source>
</evidence>
<keyword evidence="6" id="KW-1185">Reference proteome</keyword>
<dbReference type="GO" id="GO:0003676">
    <property type="term" value="F:nucleic acid binding"/>
    <property type="evidence" value="ECO:0007669"/>
    <property type="project" value="InterPro"/>
</dbReference>
<dbReference type="OrthoDB" id="10062030at2759"/>
<accession>A0A177APC6</accession>
<comment type="caution">
    <text evidence="5">The sequence shown here is derived from an EMBL/GenBank/DDBJ whole genome shotgun (WGS) entry which is preliminary data.</text>
</comment>
<dbReference type="PANTHER" id="PTHR37984">
    <property type="entry name" value="PROTEIN CBG26694"/>
    <property type="match status" value="1"/>
</dbReference>
<organism evidence="5 6">
    <name type="scientific">Intoshia linei</name>
    <dbReference type="NCBI Taxonomy" id="1819745"/>
    <lineage>
        <taxon>Eukaryota</taxon>
        <taxon>Metazoa</taxon>
        <taxon>Spiralia</taxon>
        <taxon>Lophotrochozoa</taxon>
        <taxon>Mesozoa</taxon>
        <taxon>Orthonectida</taxon>
        <taxon>Rhopaluridae</taxon>
        <taxon>Intoshia</taxon>
    </lineage>
</organism>
<dbReference type="PANTHER" id="PTHR37984:SF15">
    <property type="entry name" value="INTEGRASE CATALYTIC DOMAIN-CONTAINING PROTEIN"/>
    <property type="match status" value="1"/>
</dbReference>
<dbReference type="InterPro" id="IPR036397">
    <property type="entry name" value="RNaseH_sf"/>
</dbReference>
<dbReference type="Pfam" id="PF00628">
    <property type="entry name" value="PHD"/>
    <property type="match status" value="1"/>
</dbReference>
<feature type="non-terminal residue" evidence="5">
    <location>
        <position position="346"/>
    </location>
</feature>
<evidence type="ECO:0000256" key="1">
    <source>
        <dbReference type="ARBA" id="ARBA00022723"/>
    </source>
</evidence>
<keyword evidence="1" id="KW-0479">Metal-binding</keyword>
<sequence>MNCGNWILQGQWWRVFRGINIYWSWWTIIWHYIKWPVESMRAEVVARKIYEKLIPRYGVRKCIHTDMGTQFKSELIRELCEMYGIVKTETRPYHHEGVGAVEKLNRTLKNMLRVKKVGRFDKNWENFIPEILVAIRNRQSCATGYSPSVLVYGKNLDLNWNIKYVGDVVRPSENQIGENSKKYREMMEKNHNSNVTRSLKFKKTYCYCKRGEVENDFSVECDSCKDWFHGDCVKWKTCEKKGISRVKRQIRVPQKFDNYEMENIKNKGNLRCINGRKVVVKNNLLDIDDLRKIFKVLEPQYACNTDGKITLIEFDKLNSREQYSKIPMMLLTLNFGKYDDALFETK</sequence>
<dbReference type="InterPro" id="IPR013083">
    <property type="entry name" value="Znf_RING/FYVE/PHD"/>
</dbReference>
<dbReference type="InterPro" id="IPR012337">
    <property type="entry name" value="RNaseH-like_sf"/>
</dbReference>
<dbReference type="InterPro" id="IPR011011">
    <property type="entry name" value="Znf_FYVE_PHD"/>
</dbReference>
<gene>
    <name evidence="5" type="ORF">A3Q56_08434</name>
</gene>
<keyword evidence="3" id="KW-0862">Zinc</keyword>